<evidence type="ECO:0000313" key="3">
    <source>
        <dbReference type="Proteomes" id="UP000194236"/>
    </source>
</evidence>
<reference evidence="2 3" key="1">
    <citation type="submission" date="2017-03" db="EMBL/GenBank/DDBJ databases">
        <title>Genome Survey of Euroglyphus maynei.</title>
        <authorList>
            <person name="Arlian L.G."/>
            <person name="Morgan M.S."/>
            <person name="Rider S.D."/>
        </authorList>
    </citation>
    <scope>NUCLEOTIDE SEQUENCE [LARGE SCALE GENOMIC DNA]</scope>
    <source>
        <strain evidence="2">Arlian Lab</strain>
        <tissue evidence="2">Whole body</tissue>
    </source>
</reference>
<keyword evidence="1" id="KW-0472">Membrane</keyword>
<feature type="transmembrane region" description="Helical" evidence="1">
    <location>
        <begin position="20"/>
        <end position="41"/>
    </location>
</feature>
<dbReference type="Proteomes" id="UP000194236">
    <property type="component" value="Unassembled WGS sequence"/>
</dbReference>
<sequence>MNVKYHHYRHYVVKMLNVVIYPGILSVNVNQVLLVMQLLPVRILMNVWKMDSVAKMLYV</sequence>
<comment type="caution">
    <text evidence="2">The sequence shown here is derived from an EMBL/GenBank/DDBJ whole genome shotgun (WGS) entry which is preliminary data.</text>
</comment>
<dbReference type="AlphaFoldDB" id="A0A1Y3B8C9"/>
<accession>A0A1Y3B8C9</accession>
<evidence type="ECO:0000256" key="1">
    <source>
        <dbReference type="SAM" id="Phobius"/>
    </source>
</evidence>
<protein>
    <submittedName>
        <fullName evidence="2">Uncharacterized protein</fullName>
    </submittedName>
</protein>
<evidence type="ECO:0000313" key="2">
    <source>
        <dbReference type="EMBL" id="OTF75505.1"/>
    </source>
</evidence>
<organism evidence="2 3">
    <name type="scientific">Euroglyphus maynei</name>
    <name type="common">Mayne's house dust mite</name>
    <dbReference type="NCBI Taxonomy" id="6958"/>
    <lineage>
        <taxon>Eukaryota</taxon>
        <taxon>Metazoa</taxon>
        <taxon>Ecdysozoa</taxon>
        <taxon>Arthropoda</taxon>
        <taxon>Chelicerata</taxon>
        <taxon>Arachnida</taxon>
        <taxon>Acari</taxon>
        <taxon>Acariformes</taxon>
        <taxon>Sarcoptiformes</taxon>
        <taxon>Astigmata</taxon>
        <taxon>Psoroptidia</taxon>
        <taxon>Analgoidea</taxon>
        <taxon>Pyroglyphidae</taxon>
        <taxon>Pyroglyphinae</taxon>
        <taxon>Euroglyphus</taxon>
    </lineage>
</organism>
<proteinExistence type="predicted"/>
<name>A0A1Y3B8C9_EURMA</name>
<keyword evidence="1" id="KW-0812">Transmembrane</keyword>
<keyword evidence="3" id="KW-1185">Reference proteome</keyword>
<keyword evidence="1" id="KW-1133">Transmembrane helix</keyword>
<gene>
    <name evidence="2" type="ORF">BLA29_011416</name>
</gene>
<dbReference type="EMBL" id="MUJZ01041657">
    <property type="protein sequence ID" value="OTF75505.1"/>
    <property type="molecule type" value="Genomic_DNA"/>
</dbReference>